<organism evidence="1 2">
    <name type="scientific">Fusarium pseudocircinatum</name>
    <dbReference type="NCBI Taxonomy" id="56676"/>
    <lineage>
        <taxon>Eukaryota</taxon>
        <taxon>Fungi</taxon>
        <taxon>Dikarya</taxon>
        <taxon>Ascomycota</taxon>
        <taxon>Pezizomycotina</taxon>
        <taxon>Sordariomycetes</taxon>
        <taxon>Hypocreomycetidae</taxon>
        <taxon>Hypocreales</taxon>
        <taxon>Nectriaceae</taxon>
        <taxon>Fusarium</taxon>
        <taxon>Fusarium fujikuroi species complex</taxon>
    </lineage>
</organism>
<keyword evidence="2" id="KW-1185">Reference proteome</keyword>
<accession>A0A8H5L7R2</accession>
<evidence type="ECO:0000313" key="1">
    <source>
        <dbReference type="EMBL" id="KAF5586339.1"/>
    </source>
</evidence>
<dbReference type="AlphaFoldDB" id="A0A8H5L7R2"/>
<dbReference type="OrthoDB" id="5025471at2759"/>
<dbReference type="Proteomes" id="UP000546213">
    <property type="component" value="Unassembled WGS sequence"/>
</dbReference>
<protein>
    <submittedName>
        <fullName evidence="1">Uncharacterized protein</fullName>
    </submittedName>
</protein>
<comment type="caution">
    <text evidence="1">The sequence shown here is derived from an EMBL/GenBank/DDBJ whole genome shotgun (WGS) entry which is preliminary data.</text>
</comment>
<reference evidence="1 2" key="1">
    <citation type="submission" date="2020-05" db="EMBL/GenBank/DDBJ databases">
        <title>Identification and distribution of gene clusters putatively required for synthesis of sphingolipid metabolism inhibitors in phylogenetically diverse species of the filamentous fungus Fusarium.</title>
        <authorList>
            <person name="Kim H.-S."/>
            <person name="Busman M."/>
            <person name="Brown D.W."/>
            <person name="Divon H."/>
            <person name="Uhlig S."/>
            <person name="Proctor R.H."/>
        </authorList>
    </citation>
    <scope>NUCLEOTIDE SEQUENCE [LARGE SCALE GENOMIC DNA]</scope>
    <source>
        <strain evidence="1 2">NRRL 36939</strain>
    </source>
</reference>
<gene>
    <name evidence="1" type="ORF">FPCIR_7948</name>
</gene>
<sequence length="197" mass="20650">MSEMILQATFAQKPRHSPDLLGDADRLQAACGKECQVDIIANNLRVTMASTNVVSESKCRPWGAGPPISVKPYSIGSGGVFQASAVPWVGSAGISGYTIANPAVWIGMLGSNPDWSADDNRARVAMSTSPLTINKDLYNNMYSANATSLTLPTANGHINLSCSISSADEAAASFLLTFDRGTGVTDEALGVVVPEEK</sequence>
<evidence type="ECO:0000313" key="2">
    <source>
        <dbReference type="Proteomes" id="UP000546213"/>
    </source>
</evidence>
<proteinExistence type="predicted"/>
<name>A0A8H5L7R2_9HYPO</name>
<dbReference type="EMBL" id="JAAOAS010000196">
    <property type="protein sequence ID" value="KAF5586339.1"/>
    <property type="molecule type" value="Genomic_DNA"/>
</dbReference>